<reference evidence="1 2" key="1">
    <citation type="submission" date="2021-03" db="EMBL/GenBank/DDBJ databases">
        <title>Enterococcal diversity collection.</title>
        <authorList>
            <person name="Gilmore M.S."/>
            <person name="Schwartzman J."/>
            <person name="Van Tyne D."/>
            <person name="Martin M."/>
            <person name="Earl A.M."/>
            <person name="Manson A.L."/>
            <person name="Straub T."/>
            <person name="Salamzade R."/>
            <person name="Saavedra J."/>
            <person name="Lebreton F."/>
            <person name="Prichula J."/>
            <person name="Schaufler K."/>
            <person name="Gaca A."/>
            <person name="Sgardioli B."/>
            <person name="Wagenaar J."/>
            <person name="Strong T."/>
        </authorList>
    </citation>
    <scope>NUCLEOTIDE SEQUENCE [LARGE SCALE GENOMIC DNA]</scope>
    <source>
        <strain evidence="1 2">DIV0080</strain>
    </source>
</reference>
<protein>
    <submittedName>
        <fullName evidence="1">Uncharacterized protein</fullName>
    </submittedName>
</protein>
<gene>
    <name evidence="1" type="ORF">DOK76_04225</name>
</gene>
<name>A0ABS3HR79_9ENTE</name>
<dbReference type="EMBL" id="JAFLVX010000013">
    <property type="protein sequence ID" value="MBO0476264.1"/>
    <property type="molecule type" value="Genomic_DNA"/>
</dbReference>
<comment type="caution">
    <text evidence="1">The sequence shown here is derived from an EMBL/GenBank/DDBJ whole genome shotgun (WGS) entry which is preliminary data.</text>
</comment>
<dbReference type="Proteomes" id="UP000664857">
    <property type="component" value="Unassembled WGS sequence"/>
</dbReference>
<organism evidence="1 2">
    <name type="scientific">Candidatus Vagococcus giribetii</name>
    <dbReference type="NCBI Taxonomy" id="2230876"/>
    <lineage>
        <taxon>Bacteria</taxon>
        <taxon>Bacillati</taxon>
        <taxon>Bacillota</taxon>
        <taxon>Bacilli</taxon>
        <taxon>Lactobacillales</taxon>
        <taxon>Enterococcaceae</taxon>
        <taxon>Vagococcus</taxon>
    </lineage>
</organism>
<evidence type="ECO:0000313" key="2">
    <source>
        <dbReference type="Proteomes" id="UP000664857"/>
    </source>
</evidence>
<sequence length="219" mass="24607">MKKNIFMLLIVLTLIIIGGNKVNAETLIIDKMPNDSTTEGLFYLGDGVYGEYVSYNEMITNISERDNTTLKEVRNMVPNIDLNISKSLKARAGGPSSSGYIHLYKDLPVKGGWTPKLDIYVHFTYANKKGREFTKIVDLNLIRSSQNKTKQFSGKLQAKLLDSKNLYWVINGDFHDNGTTSVTFGGSVGIGKYATANFSTTKTKNHFAYIYRKGVFYEK</sequence>
<dbReference type="RefSeq" id="WP_206965216.1">
    <property type="nucleotide sequence ID" value="NZ_JAFLVX010000013.1"/>
</dbReference>
<keyword evidence="2" id="KW-1185">Reference proteome</keyword>
<proteinExistence type="predicted"/>
<accession>A0ABS3HR79</accession>
<evidence type="ECO:0000313" key="1">
    <source>
        <dbReference type="EMBL" id="MBO0476264.1"/>
    </source>
</evidence>